<dbReference type="InterPro" id="IPR022441">
    <property type="entry name" value="Para_beta_helix_rpt-2"/>
</dbReference>
<evidence type="ECO:0000256" key="3">
    <source>
        <dbReference type="ARBA" id="ARBA00022786"/>
    </source>
</evidence>
<dbReference type="NCBIfam" id="TIGR03804">
    <property type="entry name" value="para_beta_helix"/>
    <property type="match status" value="3"/>
</dbReference>
<accession>A0A178IJI7</accession>
<dbReference type="InterPro" id="IPR006633">
    <property type="entry name" value="Carb-bd_sugar_hydrolysis-dom"/>
</dbReference>
<evidence type="ECO:0000256" key="2">
    <source>
        <dbReference type="ARBA" id="ARBA00022737"/>
    </source>
</evidence>
<dbReference type="Pfam" id="PF05048">
    <property type="entry name" value="NosD"/>
    <property type="match status" value="1"/>
</dbReference>
<protein>
    <recommendedName>
        <fullName evidence="5">Carbohydrate-binding/sugar hydrolysis domain-containing protein</fullName>
    </recommendedName>
</protein>
<feature type="domain" description="Carbohydrate-binding/sugar hydrolysis" evidence="5">
    <location>
        <begin position="244"/>
        <end position="386"/>
    </location>
</feature>
<organism evidence="6 7">
    <name type="scientific">Termitidicoccus mucosus</name>
    <dbReference type="NCBI Taxonomy" id="1184151"/>
    <lineage>
        <taxon>Bacteria</taxon>
        <taxon>Pseudomonadati</taxon>
        <taxon>Verrucomicrobiota</taxon>
        <taxon>Opitutia</taxon>
        <taxon>Opitutales</taxon>
        <taxon>Opitutaceae</taxon>
        <taxon>Termitidicoccus</taxon>
    </lineage>
</organism>
<dbReference type="PANTHER" id="PTHR22990:SF15">
    <property type="entry name" value="F-BOX ONLY PROTEIN 10"/>
    <property type="match status" value="1"/>
</dbReference>
<dbReference type="STRING" id="1184151.AW736_09700"/>
<proteinExistence type="predicted"/>
<name>A0A178IJI7_9BACT</name>
<dbReference type="InterPro" id="IPR051550">
    <property type="entry name" value="SCF-Subunits/Alg-Epimerases"/>
</dbReference>
<dbReference type="SUPFAM" id="SSF51126">
    <property type="entry name" value="Pectin lyase-like"/>
    <property type="match status" value="1"/>
</dbReference>
<dbReference type="PANTHER" id="PTHR22990">
    <property type="entry name" value="F-BOX ONLY PROTEIN"/>
    <property type="match status" value="1"/>
</dbReference>
<keyword evidence="2" id="KW-0677">Repeat</keyword>
<dbReference type="InterPro" id="IPR006626">
    <property type="entry name" value="PbH1"/>
</dbReference>
<dbReference type="Gene3D" id="2.160.20.10">
    <property type="entry name" value="Single-stranded right-handed beta-helix, Pectin lyase-like"/>
    <property type="match status" value="2"/>
</dbReference>
<reference evidence="6 7" key="1">
    <citation type="submission" date="2016-01" db="EMBL/GenBank/DDBJ databases">
        <title>High potential of lignocellulose degradation of a new Verrucomicrobia species.</title>
        <authorList>
            <person name="Wang Y."/>
            <person name="Shi Y."/>
            <person name="Qiu Z."/>
            <person name="Liu S."/>
            <person name="Yang H."/>
        </authorList>
    </citation>
    <scope>NUCLEOTIDE SEQUENCE [LARGE SCALE GENOMIC DNA]</scope>
    <source>
        <strain evidence="6 7">TSB47</strain>
    </source>
</reference>
<feature type="domain" description="Carbohydrate-binding/sugar hydrolysis" evidence="5">
    <location>
        <begin position="51"/>
        <end position="216"/>
    </location>
</feature>
<dbReference type="SMART" id="SM00722">
    <property type="entry name" value="CASH"/>
    <property type="match status" value="2"/>
</dbReference>
<dbReference type="InterPro" id="IPR007742">
    <property type="entry name" value="NosD_dom"/>
</dbReference>
<dbReference type="OrthoDB" id="159063at2"/>
<dbReference type="Proteomes" id="UP000078486">
    <property type="component" value="Unassembled WGS sequence"/>
</dbReference>
<feature type="chain" id="PRO_5008089003" description="Carbohydrate-binding/sugar hydrolysis domain-containing protein" evidence="4">
    <location>
        <begin position="24"/>
        <end position="453"/>
    </location>
</feature>
<dbReference type="AlphaFoldDB" id="A0A178IJI7"/>
<keyword evidence="3" id="KW-0833">Ubl conjugation pathway</keyword>
<evidence type="ECO:0000256" key="4">
    <source>
        <dbReference type="SAM" id="SignalP"/>
    </source>
</evidence>
<evidence type="ECO:0000313" key="7">
    <source>
        <dbReference type="Proteomes" id="UP000078486"/>
    </source>
</evidence>
<evidence type="ECO:0000256" key="1">
    <source>
        <dbReference type="ARBA" id="ARBA00004906"/>
    </source>
</evidence>
<evidence type="ECO:0000313" key="6">
    <source>
        <dbReference type="EMBL" id="OAM90050.1"/>
    </source>
</evidence>
<evidence type="ECO:0000259" key="5">
    <source>
        <dbReference type="SMART" id="SM00722"/>
    </source>
</evidence>
<comment type="caution">
    <text evidence="6">The sequence shown here is derived from an EMBL/GenBank/DDBJ whole genome shotgun (WGS) entry which is preliminary data.</text>
</comment>
<dbReference type="InterPro" id="IPR012334">
    <property type="entry name" value="Pectin_lyas_fold"/>
</dbReference>
<feature type="signal peptide" evidence="4">
    <location>
        <begin position="1"/>
        <end position="23"/>
    </location>
</feature>
<keyword evidence="4" id="KW-0732">Signal</keyword>
<sequence>MTAPRRHLFCAVLAALAAGAAHSAFGAASPSPGDALRDRIRAAAPGETLLVPPGDYDGPFVIEKPLRLLASPSGSPVILRGDRRTHVVAIRAPDVELAGFTLRGSGRDLSADHAAIHISAPRAFIHGNRILDSLHGIYVRKAAGCRIEDNVILGDGALAAAIADPLAAGLRPGESELCEIESVQDRRGNGIHLWNSAGHLIGGNTISGTRDGIYFSFTDDTQVRHNTITGVRYGLHYMYSDGNTFEGNLFTGNAAGSALMYSKGLVLRANRFAANRSHRAYGLLFQSVDDTLVEDNLIEGNTLGFYLENSNENTIRANRILNNHVGLRVNDSTRGTVFSENTFSGNIHPVETSGRNAANTWAANGRGNRWEGALALDLDRDGVADLPHREPDLFGPWRRRFPAIGLLSASPGERLLRLIHGRLALPGVSGITDPAPLTAAPPPLLSTPAPAAP</sequence>
<keyword evidence="7" id="KW-1185">Reference proteome</keyword>
<gene>
    <name evidence="6" type="ORF">AW736_09700</name>
</gene>
<dbReference type="SMART" id="SM00710">
    <property type="entry name" value="PbH1"/>
    <property type="match status" value="10"/>
</dbReference>
<dbReference type="EMBL" id="LRRQ01000075">
    <property type="protein sequence ID" value="OAM90050.1"/>
    <property type="molecule type" value="Genomic_DNA"/>
</dbReference>
<dbReference type="InterPro" id="IPR011050">
    <property type="entry name" value="Pectin_lyase_fold/virulence"/>
</dbReference>
<comment type="pathway">
    <text evidence="1">Protein modification; protein ubiquitination.</text>
</comment>
<dbReference type="RefSeq" id="WP_068770082.1">
    <property type="nucleotide sequence ID" value="NZ_CP109796.1"/>
</dbReference>